<comment type="caution">
    <text evidence="2">The sequence shown here is derived from an EMBL/GenBank/DDBJ whole genome shotgun (WGS) entry which is preliminary data.</text>
</comment>
<organism evidence="2 3">
    <name type="scientific">Rhamnusium bicolor</name>
    <dbReference type="NCBI Taxonomy" id="1586634"/>
    <lineage>
        <taxon>Eukaryota</taxon>
        <taxon>Metazoa</taxon>
        <taxon>Ecdysozoa</taxon>
        <taxon>Arthropoda</taxon>
        <taxon>Hexapoda</taxon>
        <taxon>Insecta</taxon>
        <taxon>Pterygota</taxon>
        <taxon>Neoptera</taxon>
        <taxon>Endopterygota</taxon>
        <taxon>Coleoptera</taxon>
        <taxon>Polyphaga</taxon>
        <taxon>Cucujiformia</taxon>
        <taxon>Chrysomeloidea</taxon>
        <taxon>Cerambycidae</taxon>
        <taxon>Lepturinae</taxon>
        <taxon>Rhagiini</taxon>
        <taxon>Rhamnusium</taxon>
    </lineage>
</organism>
<name>A0AAV8ZJ12_9CUCU</name>
<dbReference type="Proteomes" id="UP001162156">
    <property type="component" value="Unassembled WGS sequence"/>
</dbReference>
<dbReference type="FunFam" id="1.20.1050.130:FF:000007">
    <property type="entry name" value="Bifunctional glutamate/proline--tRNA ligase"/>
    <property type="match status" value="1"/>
</dbReference>
<dbReference type="PROSITE" id="PS50405">
    <property type="entry name" value="GST_CTER"/>
    <property type="match status" value="1"/>
</dbReference>
<evidence type="ECO:0000313" key="3">
    <source>
        <dbReference type="Proteomes" id="UP001162156"/>
    </source>
</evidence>
<dbReference type="Gene3D" id="1.20.1050.130">
    <property type="match status" value="1"/>
</dbReference>
<keyword evidence="3" id="KW-1185">Reference proteome</keyword>
<dbReference type="InterPro" id="IPR042450">
    <property type="entry name" value="EEF1E1"/>
</dbReference>
<dbReference type="GO" id="GO:0043517">
    <property type="term" value="P:positive regulation of DNA damage response, signal transduction by p53 class mediator"/>
    <property type="evidence" value="ECO:0007669"/>
    <property type="project" value="InterPro"/>
</dbReference>
<proteinExistence type="predicted"/>
<dbReference type="CDD" id="cd10309">
    <property type="entry name" value="GST_C_GluProRS_N"/>
    <property type="match status" value="1"/>
</dbReference>
<feature type="domain" description="GST C-terminal" evidence="1">
    <location>
        <begin position="48"/>
        <end position="170"/>
    </location>
</feature>
<dbReference type="PANTHER" id="PTHR44490">
    <property type="entry name" value="EUKARYOTIC TRANSLATION ELONGATION FACTOR 1 EPSILON-1"/>
    <property type="match status" value="1"/>
</dbReference>
<dbReference type="EMBL" id="JANEYF010001480">
    <property type="protein sequence ID" value="KAJ8963831.1"/>
    <property type="molecule type" value="Genomic_DNA"/>
</dbReference>
<evidence type="ECO:0000313" key="2">
    <source>
        <dbReference type="EMBL" id="KAJ8963831.1"/>
    </source>
</evidence>
<reference evidence="2" key="1">
    <citation type="journal article" date="2023" name="Insect Mol. Biol.">
        <title>Genome sequencing provides insights into the evolution of gene families encoding plant cell wall-degrading enzymes in longhorned beetles.</title>
        <authorList>
            <person name="Shin N.R."/>
            <person name="Okamura Y."/>
            <person name="Kirsch R."/>
            <person name="Pauchet Y."/>
        </authorList>
    </citation>
    <scope>NUCLEOTIDE SEQUENCE</scope>
    <source>
        <strain evidence="2">RBIC_L_NR</strain>
    </source>
</reference>
<evidence type="ECO:0000259" key="1">
    <source>
        <dbReference type="PROSITE" id="PS50405"/>
    </source>
</evidence>
<accession>A0AAV8ZJ12</accession>
<dbReference type="AlphaFoldDB" id="A0AAV8ZJ12"/>
<dbReference type="InterPro" id="IPR010987">
    <property type="entry name" value="Glutathione-S-Trfase_C-like"/>
</dbReference>
<dbReference type="GO" id="GO:0005737">
    <property type="term" value="C:cytoplasm"/>
    <property type="evidence" value="ECO:0007669"/>
    <property type="project" value="TreeGrafter"/>
</dbReference>
<gene>
    <name evidence="2" type="ORF">NQ314_005346</name>
</gene>
<dbReference type="InterPro" id="IPR036282">
    <property type="entry name" value="Glutathione-S-Trfase_C_sf"/>
</dbReference>
<protein>
    <recommendedName>
        <fullName evidence="1">GST C-terminal domain-containing protein</fullName>
    </recommendedName>
</protein>
<dbReference type="GO" id="GO:0017101">
    <property type="term" value="C:aminoacyl-tRNA synthetase multienzyme complex"/>
    <property type="evidence" value="ECO:0007669"/>
    <property type="project" value="InterPro"/>
</dbReference>
<dbReference type="GO" id="GO:0005634">
    <property type="term" value="C:nucleus"/>
    <property type="evidence" value="ECO:0007669"/>
    <property type="project" value="TreeGrafter"/>
</dbReference>
<dbReference type="SUPFAM" id="SSF47616">
    <property type="entry name" value="GST C-terminal domain-like"/>
    <property type="match status" value="1"/>
</dbReference>
<dbReference type="PANTHER" id="PTHR44490:SF1">
    <property type="entry name" value="EUKARYOTIC TRANSLATION ELONGATION FACTOR 1 EPSILON-1"/>
    <property type="match status" value="1"/>
</dbReference>
<sequence length="176" mass="19610">MKIKCNKTNPPLGGLIVAEHVKAVLKTPLEVSWGDETTVENVQCKNSNDVARAIAKLFFQQLYGSTAIETTEIDHWLTFALGPLSSKNDFNNGINILNKALGPVTYLVSKRLTIADFIIFSALYVSRQWQDLLLNKSAPVNVLRWYNFINSQEAVKNALNSLTTEMRAALTPAEKK</sequence>